<evidence type="ECO:0000256" key="3">
    <source>
        <dbReference type="ARBA" id="ARBA00022840"/>
    </source>
</evidence>
<dbReference type="Gene3D" id="3.40.50.300">
    <property type="entry name" value="P-loop containing nucleotide triphosphate hydrolases"/>
    <property type="match status" value="1"/>
</dbReference>
<protein>
    <submittedName>
        <fullName evidence="5">ABC transporter</fullName>
    </submittedName>
</protein>
<dbReference type="Proteomes" id="UP000062043">
    <property type="component" value="Chromosome"/>
</dbReference>
<evidence type="ECO:0000313" key="5">
    <source>
        <dbReference type="EMBL" id="AJC71176.1"/>
    </source>
</evidence>
<dbReference type="InterPro" id="IPR003593">
    <property type="entry name" value="AAA+_ATPase"/>
</dbReference>
<dbReference type="GO" id="GO:0005524">
    <property type="term" value="F:ATP binding"/>
    <property type="evidence" value="ECO:0007669"/>
    <property type="project" value="UniProtKB-KW"/>
</dbReference>
<dbReference type="PANTHER" id="PTHR42939">
    <property type="entry name" value="ABC TRANSPORTER ATP-BINDING PROTEIN ALBC-RELATED"/>
    <property type="match status" value="1"/>
</dbReference>
<feature type="domain" description="ABC transporter" evidence="4">
    <location>
        <begin position="3"/>
        <end position="221"/>
    </location>
</feature>
<keyword evidence="6" id="KW-1185">Reference proteome</keyword>
<keyword evidence="1" id="KW-0813">Transport</keyword>
<evidence type="ECO:0000256" key="2">
    <source>
        <dbReference type="ARBA" id="ARBA00022741"/>
    </source>
</evidence>
<keyword evidence="2" id="KW-0547">Nucleotide-binding</keyword>
<accession>A0A0X1KIU1</accession>
<dbReference type="KEGG" id="tgy:X802_02535"/>
<keyword evidence="3" id="KW-0067">ATP-binding</keyword>
<dbReference type="SUPFAM" id="SSF52540">
    <property type="entry name" value="P-loop containing nucleoside triphosphate hydrolases"/>
    <property type="match status" value="1"/>
</dbReference>
<dbReference type="Pfam" id="PF00005">
    <property type="entry name" value="ABC_tran"/>
    <property type="match status" value="1"/>
</dbReference>
<dbReference type="CDD" id="cd03230">
    <property type="entry name" value="ABC_DR_subfamily_A"/>
    <property type="match status" value="1"/>
</dbReference>
<name>A0A0X1KIU1_9EURY</name>
<dbReference type="InterPro" id="IPR051782">
    <property type="entry name" value="ABC_Transporter_VariousFunc"/>
</dbReference>
<evidence type="ECO:0000259" key="4">
    <source>
        <dbReference type="PROSITE" id="PS50893"/>
    </source>
</evidence>
<dbReference type="PROSITE" id="PS50893">
    <property type="entry name" value="ABC_TRANSPORTER_2"/>
    <property type="match status" value="1"/>
</dbReference>
<dbReference type="OrthoDB" id="44250at2157"/>
<dbReference type="SMART" id="SM00382">
    <property type="entry name" value="AAA"/>
    <property type="match status" value="1"/>
</dbReference>
<dbReference type="GO" id="GO:0016887">
    <property type="term" value="F:ATP hydrolysis activity"/>
    <property type="evidence" value="ECO:0007669"/>
    <property type="project" value="InterPro"/>
</dbReference>
<dbReference type="PATRIC" id="fig|1432656.3.peg.494"/>
<dbReference type="EMBL" id="CP007140">
    <property type="protein sequence ID" value="AJC71176.1"/>
    <property type="molecule type" value="Genomic_DNA"/>
</dbReference>
<dbReference type="PANTHER" id="PTHR42939:SF1">
    <property type="entry name" value="ABC TRANSPORTER ATP-BINDING PROTEIN ALBC-RELATED"/>
    <property type="match status" value="1"/>
</dbReference>
<dbReference type="InterPro" id="IPR003439">
    <property type="entry name" value="ABC_transporter-like_ATP-bd"/>
</dbReference>
<dbReference type="STRING" id="1432656.X802_02535"/>
<reference evidence="5 6" key="1">
    <citation type="submission" date="2014-01" db="EMBL/GenBank/DDBJ databases">
        <title>Genome sequencing of Thermococcus guaymasensis.</title>
        <authorList>
            <person name="Zhang X."/>
            <person name="Alvare G."/>
            <person name="Fristensky B."/>
            <person name="Chen L."/>
            <person name="Suen T."/>
            <person name="Chen Q."/>
            <person name="Ma K."/>
        </authorList>
    </citation>
    <scope>NUCLEOTIDE SEQUENCE [LARGE SCALE GENOMIC DNA]</scope>
    <source>
        <strain evidence="5 6">DSM 11113</strain>
    </source>
</reference>
<dbReference type="AlphaFoldDB" id="A0A0X1KIU1"/>
<dbReference type="InterPro" id="IPR027417">
    <property type="entry name" value="P-loop_NTPase"/>
</dbReference>
<sequence length="264" mass="29393">MLLECSNLSKAYGNIKALKRVTFSLSEGLSLILGPNGSGKTTLIKILAGLIKPDEGEIKVLGKNYLSVPKRDIGFAFERTVSPPRIKVESYLRAVADHRGVDNVDELLDLFGLREYKSKRFKELSQGYKRRFLVAAAFAGRPKVVFLDEPFSNLDILSKVELARAFQEIKRDINIVIVSHIISGLKDLDSVVLLHNGEVVLNKIGGEVNTLKGFRAIFDGGTIVENDVEKVMELIRAGKNLINIEPITPEDIIYETLKKTNEKK</sequence>
<proteinExistence type="predicted"/>
<organism evidence="5 6">
    <name type="scientific">Thermococcus guaymasensis DSM 11113</name>
    <dbReference type="NCBI Taxonomy" id="1432656"/>
    <lineage>
        <taxon>Archaea</taxon>
        <taxon>Methanobacteriati</taxon>
        <taxon>Methanobacteriota</taxon>
        <taxon>Thermococci</taxon>
        <taxon>Thermococcales</taxon>
        <taxon>Thermococcaceae</taxon>
        <taxon>Thermococcus</taxon>
    </lineage>
</organism>
<evidence type="ECO:0000313" key="6">
    <source>
        <dbReference type="Proteomes" id="UP000062043"/>
    </source>
</evidence>
<evidence type="ECO:0000256" key="1">
    <source>
        <dbReference type="ARBA" id="ARBA00022448"/>
    </source>
</evidence>
<gene>
    <name evidence="5" type="ORF">X802_02535</name>
</gene>